<evidence type="ECO:0000313" key="3">
    <source>
        <dbReference type="EMBL" id="UNM97288.1"/>
    </source>
</evidence>
<proteinExistence type="predicted"/>
<dbReference type="InterPro" id="IPR002933">
    <property type="entry name" value="Peptidase_M20"/>
</dbReference>
<keyword evidence="1" id="KW-0378">Hydrolase</keyword>
<dbReference type="NCBIfam" id="TIGR01891">
    <property type="entry name" value="amidohydrolases"/>
    <property type="match status" value="1"/>
</dbReference>
<dbReference type="SUPFAM" id="SSF53187">
    <property type="entry name" value="Zn-dependent exopeptidases"/>
    <property type="match status" value="1"/>
</dbReference>
<dbReference type="Gene3D" id="3.40.630.10">
    <property type="entry name" value="Zn peptidases"/>
    <property type="match status" value="1"/>
</dbReference>
<dbReference type="RefSeq" id="WP_242152516.1">
    <property type="nucleotide sequence ID" value="NZ_CP093379.1"/>
</dbReference>
<dbReference type="EMBL" id="CP093379">
    <property type="protein sequence ID" value="UNM97288.1"/>
    <property type="molecule type" value="Genomic_DNA"/>
</dbReference>
<organism evidence="3 4">
    <name type="scientific">Ignatzschineria rhizosphaerae</name>
    <dbReference type="NCBI Taxonomy" id="2923279"/>
    <lineage>
        <taxon>Bacteria</taxon>
        <taxon>Pseudomonadati</taxon>
        <taxon>Pseudomonadota</taxon>
        <taxon>Gammaproteobacteria</taxon>
        <taxon>Cardiobacteriales</taxon>
        <taxon>Ignatzschineriaceae</taxon>
        <taxon>Ignatzschineria</taxon>
    </lineage>
</organism>
<dbReference type="InterPro" id="IPR036264">
    <property type="entry name" value="Bact_exopeptidase_dim_dom"/>
</dbReference>
<dbReference type="SUPFAM" id="SSF55031">
    <property type="entry name" value="Bacterial exopeptidase dimerisation domain"/>
    <property type="match status" value="1"/>
</dbReference>
<feature type="domain" description="Peptidase M20 dimerisation" evidence="2">
    <location>
        <begin position="191"/>
        <end position="286"/>
    </location>
</feature>
<evidence type="ECO:0000259" key="2">
    <source>
        <dbReference type="Pfam" id="PF07687"/>
    </source>
</evidence>
<dbReference type="Pfam" id="PF01546">
    <property type="entry name" value="Peptidase_M20"/>
    <property type="match status" value="1"/>
</dbReference>
<dbReference type="PANTHER" id="PTHR11014">
    <property type="entry name" value="PEPTIDASE M20 FAMILY MEMBER"/>
    <property type="match status" value="1"/>
</dbReference>
<dbReference type="Gene3D" id="3.30.70.360">
    <property type="match status" value="1"/>
</dbReference>
<dbReference type="InterPro" id="IPR011650">
    <property type="entry name" value="Peptidase_M20_dimer"/>
</dbReference>
<keyword evidence="4" id="KW-1185">Reference proteome</keyword>
<evidence type="ECO:0000313" key="4">
    <source>
        <dbReference type="Proteomes" id="UP000829542"/>
    </source>
</evidence>
<sequence length="401" mass="44790">MAPLQLISRASLDEYEPELLTYRRYLHTHPELSFQEFKTSQYIVDKMSQLEHAEILRPVGTSVLVKFVTGKPGPKIGLRADIDALAITEKHDNISFKSKNEGVMHACGHDGHTAILMAACCYFDEHFADLTGEVWAIFQHGEEVYPGGAKQLVDTGLFNELDFIYGQHIWASLPLGTIDIKEGFASSYSDNYTIKIQGRGGNASEPELTIDPLMIGAFIVAKLQAVVARQKSPLEAGVISNTVFQAGDTFSINMIPEDCLLAGTMRTTTDEMRTQFKKALEKIARGTCEEFGATCEIEFESGYDMIENHPETTGFIRAIANEMEETRVIKQKCMLSGEDFSAFSHIAPSTFVFIGATNPELGMDYPHHHPKFWIDERVLLYGLQLAVNAVLQYPLYFKDSH</sequence>
<gene>
    <name evidence="3" type="ORF">MMG00_05405</name>
</gene>
<dbReference type="PANTHER" id="PTHR11014:SF63">
    <property type="entry name" value="METALLOPEPTIDASE, PUTATIVE (AFU_ORTHOLOGUE AFUA_6G09600)-RELATED"/>
    <property type="match status" value="1"/>
</dbReference>
<dbReference type="PIRSF" id="PIRSF005962">
    <property type="entry name" value="Pept_M20D_amidohydro"/>
    <property type="match status" value="1"/>
</dbReference>
<dbReference type="Proteomes" id="UP000829542">
    <property type="component" value="Chromosome"/>
</dbReference>
<protein>
    <submittedName>
        <fullName evidence="3">Amidohydrolase</fullName>
    </submittedName>
</protein>
<evidence type="ECO:0000256" key="1">
    <source>
        <dbReference type="ARBA" id="ARBA00022801"/>
    </source>
</evidence>
<dbReference type="Pfam" id="PF07687">
    <property type="entry name" value="M20_dimer"/>
    <property type="match status" value="1"/>
</dbReference>
<dbReference type="InterPro" id="IPR017439">
    <property type="entry name" value="Amidohydrolase"/>
</dbReference>
<name>A0ABY3X326_9GAMM</name>
<accession>A0ABY3X326</accession>
<reference evidence="3 4" key="1">
    <citation type="submission" date="2022-03" db="EMBL/GenBank/DDBJ databases">
        <title>Ignatzschineria rhizosphaerae HR5S32.</title>
        <authorList>
            <person name="Sun J.Q."/>
            <person name="Feng J.Y."/>
        </authorList>
    </citation>
    <scope>NUCLEOTIDE SEQUENCE [LARGE SCALE GENOMIC DNA]</scope>
    <source>
        <strain evidence="3 4">HR5S32</strain>
    </source>
</reference>